<evidence type="ECO:0000313" key="2">
    <source>
        <dbReference type="Proteomes" id="UP001298753"/>
    </source>
</evidence>
<dbReference type="InterPro" id="IPR023214">
    <property type="entry name" value="HAD_sf"/>
</dbReference>
<comment type="caution">
    <text evidence="1">The sequence shown here is derived from an EMBL/GenBank/DDBJ whole genome shotgun (WGS) entry which is preliminary data.</text>
</comment>
<dbReference type="SFLD" id="SFLDG01140">
    <property type="entry name" value="C2.B:_Phosphomannomutase_and_P"/>
    <property type="match status" value="1"/>
</dbReference>
<dbReference type="NCBIfam" id="TIGR01484">
    <property type="entry name" value="HAD-SF-IIB"/>
    <property type="match status" value="1"/>
</dbReference>
<dbReference type="Proteomes" id="UP001298753">
    <property type="component" value="Unassembled WGS sequence"/>
</dbReference>
<dbReference type="EMBL" id="JAJEPX010000001">
    <property type="protein sequence ID" value="MCC2175691.1"/>
    <property type="molecule type" value="Genomic_DNA"/>
</dbReference>
<dbReference type="GeneID" id="98661145"/>
<dbReference type="AlphaFoldDB" id="A0AAW4VS06"/>
<protein>
    <submittedName>
        <fullName evidence="1">HAD family hydrolase</fullName>
    </submittedName>
</protein>
<evidence type="ECO:0000313" key="1">
    <source>
        <dbReference type="EMBL" id="MCC2175691.1"/>
    </source>
</evidence>
<dbReference type="InterPro" id="IPR000150">
    <property type="entry name" value="Cof"/>
</dbReference>
<reference evidence="1 2" key="1">
    <citation type="submission" date="2021-10" db="EMBL/GenBank/DDBJ databases">
        <title>Anaerobic single-cell dispensing facilitates the cultivation of human gut bacteria.</title>
        <authorList>
            <person name="Afrizal A."/>
        </authorList>
    </citation>
    <scope>NUCLEOTIDE SEQUENCE [LARGE SCALE GENOMIC DNA]</scope>
    <source>
        <strain evidence="1 2">CLA-AA-H270</strain>
    </source>
</reference>
<proteinExistence type="predicted"/>
<dbReference type="RefSeq" id="WP_117750801.1">
    <property type="nucleotide sequence ID" value="NZ_DBFYXB010000124.1"/>
</dbReference>
<dbReference type="GO" id="GO:0000287">
    <property type="term" value="F:magnesium ion binding"/>
    <property type="evidence" value="ECO:0007669"/>
    <property type="project" value="TreeGrafter"/>
</dbReference>
<dbReference type="Gene3D" id="3.30.1240.10">
    <property type="match status" value="1"/>
</dbReference>
<sequence length="270" mass="30107">MKKFKGMLLACDMDGTLLDDSKQIPAENLRALQYFTKQGGRLSLATGRSPHAIGTYIDQLPVNAPYSVMNGSLICDENRKILYCSGMPYETKEMIEHVLLNNSQFGCEVFTAETALIRQMSDHTLQHMHKLHLDYQMLSNEQFAKSATADWCTVNFTGEPAQITALTQDLLIRYPHVFDVTSSMPTFCEITAAGVNKGSALRNIVEYLPDVERVFAIGDSYNDESMLQEAQISFAPANAEPEVLQNVNMTVSSNNDRAVADMIEYLEKIG</sequence>
<name>A0AAW4VS06_9FIRM</name>
<dbReference type="GO" id="GO:0005829">
    <property type="term" value="C:cytosol"/>
    <property type="evidence" value="ECO:0007669"/>
    <property type="project" value="TreeGrafter"/>
</dbReference>
<dbReference type="Pfam" id="PF08282">
    <property type="entry name" value="Hydrolase_3"/>
    <property type="match status" value="1"/>
</dbReference>
<dbReference type="PROSITE" id="PS01229">
    <property type="entry name" value="COF_2"/>
    <property type="match status" value="1"/>
</dbReference>
<dbReference type="PANTHER" id="PTHR10000:SF8">
    <property type="entry name" value="HAD SUPERFAMILY HYDROLASE-LIKE, TYPE 3"/>
    <property type="match status" value="1"/>
</dbReference>
<dbReference type="SFLD" id="SFLDS00003">
    <property type="entry name" value="Haloacid_Dehalogenase"/>
    <property type="match status" value="1"/>
</dbReference>
<dbReference type="NCBIfam" id="TIGR00099">
    <property type="entry name" value="Cof-subfamily"/>
    <property type="match status" value="1"/>
</dbReference>
<dbReference type="PANTHER" id="PTHR10000">
    <property type="entry name" value="PHOSPHOSERINE PHOSPHATASE"/>
    <property type="match status" value="1"/>
</dbReference>
<gene>
    <name evidence="1" type="ORF">LKD22_00870</name>
</gene>
<dbReference type="GO" id="GO:0016791">
    <property type="term" value="F:phosphatase activity"/>
    <property type="evidence" value="ECO:0007669"/>
    <property type="project" value="TreeGrafter"/>
</dbReference>
<dbReference type="Gene3D" id="3.40.50.1000">
    <property type="entry name" value="HAD superfamily/HAD-like"/>
    <property type="match status" value="1"/>
</dbReference>
<dbReference type="InterPro" id="IPR036412">
    <property type="entry name" value="HAD-like_sf"/>
</dbReference>
<keyword evidence="2" id="KW-1185">Reference proteome</keyword>
<accession>A0AAW4VS06</accession>
<dbReference type="InterPro" id="IPR006379">
    <property type="entry name" value="HAD-SF_hydro_IIB"/>
</dbReference>
<dbReference type="SUPFAM" id="SSF56784">
    <property type="entry name" value="HAD-like"/>
    <property type="match status" value="1"/>
</dbReference>
<organism evidence="1 2">
    <name type="scientific">Agathobaculum butyriciproducens</name>
    <dbReference type="NCBI Taxonomy" id="1628085"/>
    <lineage>
        <taxon>Bacteria</taxon>
        <taxon>Bacillati</taxon>
        <taxon>Bacillota</taxon>
        <taxon>Clostridia</taxon>
        <taxon>Eubacteriales</taxon>
        <taxon>Butyricicoccaceae</taxon>
        <taxon>Agathobaculum</taxon>
    </lineage>
</organism>
<keyword evidence="1" id="KW-0378">Hydrolase</keyword>